<dbReference type="Gene3D" id="3.30.300.70">
    <property type="entry name" value="RimP-like superfamily, N-terminal"/>
    <property type="match status" value="1"/>
</dbReference>
<reference evidence="6 7" key="1">
    <citation type="submission" date="2016-10" db="EMBL/GenBank/DDBJ databases">
        <authorList>
            <person name="de Groot N.N."/>
        </authorList>
    </citation>
    <scope>NUCLEOTIDE SEQUENCE [LARGE SCALE GENOMIC DNA]</scope>
    <source>
        <strain evidence="6 7">DSM 23310</strain>
    </source>
</reference>
<name>A0A1H2YBJ2_9FIRM</name>
<evidence type="ECO:0000259" key="5">
    <source>
        <dbReference type="Pfam" id="PF17384"/>
    </source>
</evidence>
<gene>
    <name evidence="3" type="primary">rimP</name>
    <name evidence="6" type="ORF">SAMN05660923_01580</name>
</gene>
<organism evidence="6 7">
    <name type="scientific">Tepidimicrobium xylanilyticum</name>
    <dbReference type="NCBI Taxonomy" id="1123352"/>
    <lineage>
        <taxon>Bacteria</taxon>
        <taxon>Bacillati</taxon>
        <taxon>Bacillota</taxon>
        <taxon>Tissierellia</taxon>
        <taxon>Tissierellales</taxon>
        <taxon>Tepidimicrobiaceae</taxon>
        <taxon>Tepidimicrobium</taxon>
    </lineage>
</organism>
<dbReference type="InterPro" id="IPR028989">
    <property type="entry name" value="RimP_N"/>
</dbReference>
<dbReference type="PANTHER" id="PTHR33867">
    <property type="entry name" value="RIBOSOME MATURATION FACTOR RIMP"/>
    <property type="match status" value="1"/>
</dbReference>
<dbReference type="GO" id="GO:0005829">
    <property type="term" value="C:cytosol"/>
    <property type="evidence" value="ECO:0007669"/>
    <property type="project" value="TreeGrafter"/>
</dbReference>
<comment type="function">
    <text evidence="3">Required for maturation of 30S ribosomal subunits.</text>
</comment>
<evidence type="ECO:0000256" key="2">
    <source>
        <dbReference type="ARBA" id="ARBA00022517"/>
    </source>
</evidence>
<sequence>MSRKNIIKTVREHCEPIIEELGYDLVDLEYVKENGRNFLRFYIGKPEGISIDDCQKVSEVISDKLDEIDPIESSYYLEVSSPGLDRPLKTDKDLKRNIGRNVEISLYKNIDGRKKFYGILLGYTETHITIEEENGIERNIEREAISNIKLTVEF</sequence>
<proteinExistence type="inferred from homology"/>
<dbReference type="GO" id="GO:0006412">
    <property type="term" value="P:translation"/>
    <property type="evidence" value="ECO:0007669"/>
    <property type="project" value="TreeGrafter"/>
</dbReference>
<dbReference type="InterPro" id="IPR003728">
    <property type="entry name" value="Ribosome_maturation_RimP"/>
</dbReference>
<dbReference type="SUPFAM" id="SSF74942">
    <property type="entry name" value="YhbC-like, C-terminal domain"/>
    <property type="match status" value="1"/>
</dbReference>
<evidence type="ECO:0000313" key="7">
    <source>
        <dbReference type="Proteomes" id="UP000198828"/>
    </source>
</evidence>
<dbReference type="FunFam" id="3.30.300.70:FF:000001">
    <property type="entry name" value="Ribosome maturation factor RimP"/>
    <property type="match status" value="1"/>
</dbReference>
<comment type="similarity">
    <text evidence="3">Belongs to the RimP family.</text>
</comment>
<dbReference type="AlphaFoldDB" id="A0A1H2YBJ2"/>
<dbReference type="Gene3D" id="2.30.30.180">
    <property type="entry name" value="Ribosome maturation factor RimP, C-terminal domain"/>
    <property type="match status" value="1"/>
</dbReference>
<feature type="domain" description="Ribosome maturation factor RimP N-terminal" evidence="4">
    <location>
        <begin position="14"/>
        <end position="85"/>
    </location>
</feature>
<dbReference type="PANTHER" id="PTHR33867:SF1">
    <property type="entry name" value="RIBOSOME MATURATION FACTOR RIMP"/>
    <property type="match status" value="1"/>
</dbReference>
<dbReference type="SUPFAM" id="SSF75420">
    <property type="entry name" value="YhbC-like, N-terminal domain"/>
    <property type="match status" value="1"/>
</dbReference>
<dbReference type="RefSeq" id="WP_093752523.1">
    <property type="nucleotide sequence ID" value="NZ_BSYN01000006.1"/>
</dbReference>
<evidence type="ECO:0000256" key="3">
    <source>
        <dbReference type="HAMAP-Rule" id="MF_01077"/>
    </source>
</evidence>
<protein>
    <recommendedName>
        <fullName evidence="3">Ribosome maturation factor RimP</fullName>
    </recommendedName>
</protein>
<dbReference type="InterPro" id="IPR028998">
    <property type="entry name" value="RimP_C"/>
</dbReference>
<dbReference type="EMBL" id="FNNG01000006">
    <property type="protein sequence ID" value="SDX02593.1"/>
    <property type="molecule type" value="Genomic_DNA"/>
</dbReference>
<evidence type="ECO:0000256" key="1">
    <source>
        <dbReference type="ARBA" id="ARBA00022490"/>
    </source>
</evidence>
<comment type="subcellular location">
    <subcellularLocation>
        <location evidence="3">Cytoplasm</location>
    </subcellularLocation>
</comment>
<dbReference type="NCBIfam" id="NF000928">
    <property type="entry name" value="PRK00092.1-2"/>
    <property type="match status" value="1"/>
</dbReference>
<dbReference type="GO" id="GO:0000028">
    <property type="term" value="P:ribosomal small subunit assembly"/>
    <property type="evidence" value="ECO:0007669"/>
    <property type="project" value="TreeGrafter"/>
</dbReference>
<evidence type="ECO:0000259" key="4">
    <source>
        <dbReference type="Pfam" id="PF02576"/>
    </source>
</evidence>
<dbReference type="InterPro" id="IPR036847">
    <property type="entry name" value="RimP_C_sf"/>
</dbReference>
<dbReference type="OrthoDB" id="9805006at2"/>
<dbReference type="InterPro" id="IPR035956">
    <property type="entry name" value="RimP_N_sf"/>
</dbReference>
<dbReference type="HAMAP" id="MF_01077">
    <property type="entry name" value="RimP"/>
    <property type="match status" value="1"/>
</dbReference>
<dbReference type="Pfam" id="PF17384">
    <property type="entry name" value="DUF150_C"/>
    <property type="match status" value="1"/>
</dbReference>
<accession>A0A1H2YBJ2</accession>
<dbReference type="Pfam" id="PF02576">
    <property type="entry name" value="RimP_N"/>
    <property type="match status" value="1"/>
</dbReference>
<keyword evidence="1 3" id="KW-0963">Cytoplasm</keyword>
<keyword evidence="7" id="KW-1185">Reference proteome</keyword>
<dbReference type="CDD" id="cd01734">
    <property type="entry name" value="YlxS_C"/>
    <property type="match status" value="1"/>
</dbReference>
<evidence type="ECO:0000313" key="6">
    <source>
        <dbReference type="EMBL" id="SDX02593.1"/>
    </source>
</evidence>
<dbReference type="Proteomes" id="UP000198828">
    <property type="component" value="Unassembled WGS sequence"/>
</dbReference>
<feature type="domain" description="Ribosome maturation factor RimP C-terminal" evidence="5">
    <location>
        <begin position="88"/>
        <end position="154"/>
    </location>
</feature>
<keyword evidence="2 3" id="KW-0690">Ribosome biogenesis</keyword>